<comment type="caution">
    <text evidence="1">The sequence shown here is derived from an EMBL/GenBank/DDBJ whole genome shotgun (WGS) entry which is preliminary data.</text>
</comment>
<sequence length="231" mass="27075">MNKLCGYIQNYEEAVLMVHTTRLGYLVPITQRLKMEEREGLRSGDIFVFVESENGMKRWTDGRIWSPSKISGQFLLYKEVPRHLSKSAIKKRNAQKHLYRDELQRIGKELKDEDRLAFHKKTISIVHQDKTYHIIGYFRPLFSKEPLTSIPFFKQIDKALKLYPELLDDKFVSQEIKSGNFYEKYNLPIEPNASIYTEAKRIQLENIAVCVLGEWITTKQQELCSGNPNND</sequence>
<evidence type="ECO:0000313" key="2">
    <source>
        <dbReference type="Proteomes" id="UP000740883"/>
    </source>
</evidence>
<evidence type="ECO:0000313" key="1">
    <source>
        <dbReference type="EMBL" id="KAF9763275.1"/>
    </source>
</evidence>
<dbReference type="OrthoDB" id="5572844at2759"/>
<dbReference type="GO" id="GO:0003677">
    <property type="term" value="F:DNA binding"/>
    <property type="evidence" value="ECO:0007669"/>
    <property type="project" value="TreeGrafter"/>
</dbReference>
<dbReference type="InterPro" id="IPR018608">
    <property type="entry name" value="Gti1/Pac2"/>
</dbReference>
<reference evidence="1 2" key="1">
    <citation type="journal article" date="2020" name="Genome Biol. Evol.">
        <title>Comparative genomics of strictly vertically transmitted, feminizing microsporidia endosymbionts of amphipod crustaceans.</title>
        <authorList>
            <person name="Cormier A."/>
            <person name="Chebbi M.A."/>
            <person name="Giraud I."/>
            <person name="Wattier R."/>
            <person name="Teixeira M."/>
            <person name="Gilbert C."/>
            <person name="Rigaud T."/>
            <person name="Cordaux R."/>
        </authorList>
    </citation>
    <scope>NUCLEOTIDE SEQUENCE [LARGE SCALE GENOMIC DNA]</scope>
    <source>
        <strain evidence="1 2">Ou3-Ou53</strain>
    </source>
</reference>
<dbReference type="AlphaFoldDB" id="A0A9P6KZM6"/>
<proteinExistence type="predicted"/>
<dbReference type="Proteomes" id="UP000740883">
    <property type="component" value="Unassembled WGS sequence"/>
</dbReference>
<gene>
    <name evidence="1" type="primary">pac2_1</name>
    <name evidence="1" type="ORF">NGRA_1376</name>
</gene>
<dbReference type="PANTHER" id="PTHR28027">
    <property type="entry name" value="TRANSCRIPTIONAL REGULATOR MIT1"/>
    <property type="match status" value="1"/>
</dbReference>
<dbReference type="PANTHER" id="PTHR28027:SF2">
    <property type="entry name" value="TRANSCRIPTIONAL REGULATOR MIT1"/>
    <property type="match status" value="1"/>
</dbReference>
<dbReference type="EMBL" id="SBJO01000084">
    <property type="protein sequence ID" value="KAF9763275.1"/>
    <property type="molecule type" value="Genomic_DNA"/>
</dbReference>
<dbReference type="Pfam" id="PF09729">
    <property type="entry name" value="Gti1_Pac2"/>
    <property type="match status" value="1"/>
</dbReference>
<protein>
    <submittedName>
        <fullName evidence="1">cAMP-independent regulatory protein pac2</fullName>
    </submittedName>
</protein>
<accession>A0A9P6KZM6</accession>
<organism evidence="1 2">
    <name type="scientific">Nosema granulosis</name>
    <dbReference type="NCBI Taxonomy" id="83296"/>
    <lineage>
        <taxon>Eukaryota</taxon>
        <taxon>Fungi</taxon>
        <taxon>Fungi incertae sedis</taxon>
        <taxon>Microsporidia</taxon>
        <taxon>Nosematidae</taxon>
        <taxon>Nosema</taxon>
    </lineage>
</organism>
<keyword evidence="2" id="KW-1185">Reference proteome</keyword>
<name>A0A9P6KZM6_9MICR</name>